<comment type="caution">
    <text evidence="1">The sequence shown here is derived from an EMBL/GenBank/DDBJ whole genome shotgun (WGS) entry which is preliminary data.</text>
</comment>
<organism evidence="1 2">
    <name type="scientific">Streptomyces palmae</name>
    <dbReference type="NCBI Taxonomy" id="1701085"/>
    <lineage>
        <taxon>Bacteria</taxon>
        <taxon>Bacillati</taxon>
        <taxon>Actinomycetota</taxon>
        <taxon>Actinomycetes</taxon>
        <taxon>Kitasatosporales</taxon>
        <taxon>Streptomycetaceae</taxon>
        <taxon>Streptomyces</taxon>
    </lineage>
</organism>
<dbReference type="Proteomes" id="UP000297948">
    <property type="component" value="Unassembled WGS sequence"/>
</dbReference>
<keyword evidence="2" id="KW-1185">Reference proteome</keyword>
<accession>A0A4Z0H945</accession>
<dbReference type="AlphaFoldDB" id="A0A4Z0H945"/>
<evidence type="ECO:0000313" key="2">
    <source>
        <dbReference type="Proteomes" id="UP000297948"/>
    </source>
</evidence>
<dbReference type="RefSeq" id="WP_135338532.1">
    <property type="nucleotide sequence ID" value="NZ_JBHLTX010000013.1"/>
</dbReference>
<evidence type="ECO:0000313" key="1">
    <source>
        <dbReference type="EMBL" id="TGB13734.1"/>
    </source>
</evidence>
<sequence>MDGERALPRNREFEFELPVGYEDAEGQVHRTAVLRKMTGRDEAIMADKRHRSNGARMISELLGNCLVRLGTIENPGLRVAQQLYSADRHYLLMKLREITFGAEMQATYSCPTCQEATVLVEDLAELEVVRLGGDEVLEDLVVRLEDGYVDRSGTVFDVLVFRYPTGVDEERIAAASRDNASRGKNALMARCLKSMGDMPRPRLEALGSAVFSDMTLSDRRLIDQAMLSRGLGVSMQRSVNCGGCGRDYDAAIDMSNFLAAS</sequence>
<dbReference type="Pfam" id="PF12322">
    <property type="entry name" value="T4_baseplate"/>
    <property type="match status" value="1"/>
</dbReference>
<dbReference type="InterPro" id="IPR024364">
    <property type="entry name" value="Baseplate_phage_T4-like"/>
</dbReference>
<name>A0A4Z0H945_9ACTN</name>
<reference evidence="1 2" key="1">
    <citation type="submission" date="2019-03" db="EMBL/GenBank/DDBJ databases">
        <authorList>
            <person name="Gonzalez-Pimentel J.L."/>
        </authorList>
    </citation>
    <scope>NUCLEOTIDE SEQUENCE [LARGE SCALE GENOMIC DNA]</scope>
    <source>
        <strain evidence="1 2">JCM 31289</strain>
    </source>
</reference>
<dbReference type="EMBL" id="SRID01000060">
    <property type="protein sequence ID" value="TGB13734.1"/>
    <property type="molecule type" value="Genomic_DNA"/>
</dbReference>
<gene>
    <name evidence="1" type="ORF">E4099_09530</name>
</gene>
<protein>
    <submittedName>
        <fullName evidence="1">Uncharacterized protein</fullName>
    </submittedName>
</protein>
<proteinExistence type="predicted"/>
<dbReference type="OrthoDB" id="283948at2"/>